<evidence type="ECO:0000256" key="1">
    <source>
        <dbReference type="ARBA" id="ARBA00004141"/>
    </source>
</evidence>
<reference evidence="7 8" key="1">
    <citation type="submission" date="2017-06" db="EMBL/GenBank/DDBJ databases">
        <authorList>
            <consortium name="Pathogen Informatics"/>
        </authorList>
    </citation>
    <scope>NUCLEOTIDE SEQUENCE [LARGE SCALE GENOMIC DNA]</scope>
    <source>
        <strain evidence="7 8">NCTC13839</strain>
    </source>
</reference>
<sequence>MVNNWKKYHSFVDHVNILTKITLGILLFFYAIFIHNFDFMLYLTIIMFIYLITMSGVRWLPLLIVVGMTLFFGLTSSLFMIFYGTGEHTIFKFGLIHITEESILRGLHVTMRTLVISFYGMVIPFTSQIIFVFYSFMQHLKVKPKIAYAFMASMRMIPIMFHSFMQLRQALKMRYVVIDKQNYKGLKWINHLLIPTLSQSIRKSHRLAVAMEAKGFTNQKRTFYYKVPFTIKDLYFICLTIALVLIAYLLSLYLPITHLTDIR</sequence>
<dbReference type="Pfam" id="PF02361">
    <property type="entry name" value="CbiQ"/>
    <property type="match status" value="1"/>
</dbReference>
<dbReference type="GO" id="GO:0005886">
    <property type="term" value="C:plasma membrane"/>
    <property type="evidence" value="ECO:0007669"/>
    <property type="project" value="UniProtKB-ARBA"/>
</dbReference>
<dbReference type="AlphaFoldDB" id="A0A239ZPR6"/>
<feature type="transmembrane region" description="Helical" evidence="6">
    <location>
        <begin position="21"/>
        <end position="53"/>
    </location>
</feature>
<organism evidence="7 8">
    <name type="scientific">Mammaliicoccus stepanovicii</name>
    <dbReference type="NCBI Taxonomy" id="643214"/>
    <lineage>
        <taxon>Bacteria</taxon>
        <taxon>Bacillati</taxon>
        <taxon>Bacillota</taxon>
        <taxon>Bacilli</taxon>
        <taxon>Bacillales</taxon>
        <taxon>Staphylococcaceae</taxon>
        <taxon>Mammaliicoccus</taxon>
    </lineage>
</organism>
<feature type="transmembrane region" description="Helical" evidence="6">
    <location>
        <begin position="59"/>
        <end position="83"/>
    </location>
</feature>
<keyword evidence="8" id="KW-1185">Reference proteome</keyword>
<keyword evidence="2" id="KW-1003">Cell membrane</keyword>
<dbReference type="PANTHER" id="PTHR34857">
    <property type="entry name" value="SLL0384 PROTEIN"/>
    <property type="match status" value="1"/>
</dbReference>
<name>A0A239ZPR6_9STAP</name>
<evidence type="ECO:0000313" key="8">
    <source>
        <dbReference type="Proteomes" id="UP000242084"/>
    </source>
</evidence>
<feature type="transmembrane region" description="Helical" evidence="6">
    <location>
        <begin position="114"/>
        <end position="134"/>
    </location>
</feature>
<evidence type="ECO:0000256" key="5">
    <source>
        <dbReference type="ARBA" id="ARBA00023136"/>
    </source>
</evidence>
<dbReference type="RefSeq" id="WP_095088694.1">
    <property type="nucleotide sequence ID" value="NZ_BMDM01000004.1"/>
</dbReference>
<dbReference type="CDD" id="cd16914">
    <property type="entry name" value="EcfT"/>
    <property type="match status" value="1"/>
</dbReference>
<accession>A0A239ZPR6</accession>
<evidence type="ECO:0000256" key="4">
    <source>
        <dbReference type="ARBA" id="ARBA00022989"/>
    </source>
</evidence>
<keyword evidence="3 6" id="KW-0812">Transmembrane</keyword>
<dbReference type="PANTHER" id="PTHR34857:SF2">
    <property type="entry name" value="SLL0384 PROTEIN"/>
    <property type="match status" value="1"/>
</dbReference>
<evidence type="ECO:0000313" key="7">
    <source>
        <dbReference type="EMBL" id="SNV72949.1"/>
    </source>
</evidence>
<feature type="transmembrane region" description="Helical" evidence="6">
    <location>
        <begin position="234"/>
        <end position="256"/>
    </location>
</feature>
<evidence type="ECO:0000256" key="2">
    <source>
        <dbReference type="ARBA" id="ARBA00022475"/>
    </source>
</evidence>
<dbReference type="KEGG" id="sste:SAMEA4384403_1754"/>
<feature type="transmembrane region" description="Helical" evidence="6">
    <location>
        <begin position="146"/>
        <end position="165"/>
    </location>
</feature>
<keyword evidence="5 6" id="KW-0472">Membrane</keyword>
<evidence type="ECO:0000256" key="6">
    <source>
        <dbReference type="SAM" id="Phobius"/>
    </source>
</evidence>
<dbReference type="EMBL" id="LT906462">
    <property type="protein sequence ID" value="SNV72949.1"/>
    <property type="molecule type" value="Genomic_DNA"/>
</dbReference>
<keyword evidence="4 6" id="KW-1133">Transmembrane helix</keyword>
<proteinExistence type="predicted"/>
<dbReference type="InterPro" id="IPR051611">
    <property type="entry name" value="ECF_transporter_component"/>
</dbReference>
<protein>
    <submittedName>
        <fullName evidence="7">Cobalt ABC transporter permease</fullName>
    </submittedName>
</protein>
<dbReference type="Proteomes" id="UP000242084">
    <property type="component" value="Chromosome 1"/>
</dbReference>
<dbReference type="OrthoDB" id="92887at2"/>
<evidence type="ECO:0000256" key="3">
    <source>
        <dbReference type="ARBA" id="ARBA00022692"/>
    </source>
</evidence>
<comment type="subcellular location">
    <subcellularLocation>
        <location evidence="1">Membrane</location>
        <topology evidence="1">Multi-pass membrane protein</topology>
    </subcellularLocation>
</comment>
<gene>
    <name evidence="7" type="primary">ykoC</name>
    <name evidence="7" type="ORF">SAMEA4384403_01754</name>
</gene>
<dbReference type="InterPro" id="IPR003339">
    <property type="entry name" value="ABC/ECF_trnsptr_transmembrane"/>
</dbReference>